<protein>
    <recommendedName>
        <fullName evidence="4">Sugar-binding protein</fullName>
    </recommendedName>
</protein>
<organism evidence="2 3">
    <name type="scientific">Clostridium perfringens</name>
    <dbReference type="NCBI Taxonomy" id="1502"/>
    <lineage>
        <taxon>Bacteria</taxon>
        <taxon>Bacillati</taxon>
        <taxon>Bacillota</taxon>
        <taxon>Clostridia</taxon>
        <taxon>Eubacteriales</taxon>
        <taxon>Clostridiaceae</taxon>
        <taxon>Clostridium</taxon>
    </lineage>
</organism>
<feature type="signal peptide" evidence="1">
    <location>
        <begin position="1"/>
        <end position="24"/>
    </location>
</feature>
<evidence type="ECO:0008006" key="4">
    <source>
        <dbReference type="Google" id="ProtNLM"/>
    </source>
</evidence>
<name>A0A2X3IFV7_CLOPF</name>
<accession>A0A2X3IFV7</accession>
<dbReference type="AlphaFoldDB" id="A0A2X3IFV7"/>
<dbReference type="RefSeq" id="WP_111946312.1">
    <property type="nucleotide sequence ID" value="NZ_CATNYA010000136.1"/>
</dbReference>
<dbReference type="Proteomes" id="UP000250234">
    <property type="component" value="Unassembled WGS sequence"/>
</dbReference>
<evidence type="ECO:0000313" key="2">
    <source>
        <dbReference type="EMBL" id="SQC85077.1"/>
    </source>
</evidence>
<gene>
    <name evidence="2" type="ORF">NCTC8081_02880</name>
</gene>
<evidence type="ECO:0000256" key="1">
    <source>
        <dbReference type="SAM" id="SignalP"/>
    </source>
</evidence>
<feature type="chain" id="PRO_5016025116" description="Sugar-binding protein" evidence="1">
    <location>
        <begin position="25"/>
        <end position="308"/>
    </location>
</feature>
<dbReference type="EMBL" id="UAWO01000005">
    <property type="protein sequence ID" value="SQC85077.1"/>
    <property type="molecule type" value="Genomic_DNA"/>
</dbReference>
<evidence type="ECO:0000313" key="3">
    <source>
        <dbReference type="Proteomes" id="UP000250234"/>
    </source>
</evidence>
<keyword evidence="1" id="KW-0732">Signal</keyword>
<sequence length="308" mass="35926">MKKMKIIALTTGLMLTIISTNVFAYDGYSLYADNIKNESILKNNVRLKGIDKSVNGNNFNASTYQYNDKNQTISRDYTDCTIKYDYDEKNQVKFVKGLMKTGSNSYVKHIKENFISEYKYDENGKVIEEIKKIYDKNATNLDGTPIDVYKIKYLYDGDKLYQKSAAPIQDGFSDKYFIRYEYNSQNQLSKITEKINSSINTLSLEYNSDGEISKAIQNLNGKTKVIKINYETDPNNIYSVYYVDPVKEWKVDMDFFALSYKPIKRLTESDLDGKVLNTYEYTNTYHDNQIYESILNYNGIEIKYILKY</sequence>
<proteinExistence type="predicted"/>
<reference evidence="2 3" key="1">
    <citation type="submission" date="2018-06" db="EMBL/GenBank/DDBJ databases">
        <authorList>
            <consortium name="Pathogen Informatics"/>
            <person name="Doyle S."/>
        </authorList>
    </citation>
    <scope>NUCLEOTIDE SEQUENCE [LARGE SCALE GENOMIC DNA]</scope>
    <source>
        <strain evidence="2 3">NCTC8081</strain>
    </source>
</reference>